<dbReference type="RefSeq" id="WP_121157499.1">
    <property type="nucleotide sequence ID" value="NZ_RBKT01000001.1"/>
</dbReference>
<reference evidence="3 4" key="1">
    <citation type="submission" date="2018-10" db="EMBL/GenBank/DDBJ databases">
        <title>Sequencing the genomes of 1000 actinobacteria strains.</title>
        <authorList>
            <person name="Klenk H.-P."/>
        </authorList>
    </citation>
    <scope>NUCLEOTIDE SEQUENCE [LARGE SCALE GENOMIC DNA]</scope>
    <source>
        <strain evidence="3 4">DSM 45175</strain>
    </source>
</reference>
<evidence type="ECO:0000256" key="2">
    <source>
        <dbReference type="SAM" id="Phobius"/>
    </source>
</evidence>
<dbReference type="Proteomes" id="UP000277671">
    <property type="component" value="Unassembled WGS sequence"/>
</dbReference>
<evidence type="ECO:0000256" key="1">
    <source>
        <dbReference type="SAM" id="MobiDB-lite"/>
    </source>
</evidence>
<sequence length="246" mass="25691">MGTPGNTEGWPENNGPYDGLPELPPDWGPIVIPDDPAELAAEAALIRRELRQRARRAAWRRRLGLSRNSHSALRITMLIMPLAVLAALGSLIAVVWPGQHRQPPAPRVSTGGAPGRTLPALDLVDSEAAPVALRGLLPAVILLTDGCACANQVAAAAGAAPPGVTVIAVTSDRSRPSPLPSPPVAAGSVRNLADPAGELRGLVQVAPQPDHPTAVLVDHTGHIVRILPDLTSPADYQANLPQLTHR</sequence>
<dbReference type="AlphaFoldDB" id="A0A495JJG4"/>
<feature type="region of interest" description="Disordered" evidence="1">
    <location>
        <begin position="1"/>
        <end position="24"/>
    </location>
</feature>
<dbReference type="EMBL" id="RBKT01000001">
    <property type="protein sequence ID" value="RKR88961.1"/>
    <property type="molecule type" value="Genomic_DNA"/>
</dbReference>
<dbReference type="OrthoDB" id="3375511at2"/>
<comment type="caution">
    <text evidence="3">The sequence shown here is derived from an EMBL/GenBank/DDBJ whole genome shotgun (WGS) entry which is preliminary data.</text>
</comment>
<keyword evidence="2" id="KW-0812">Transmembrane</keyword>
<keyword evidence="4" id="KW-1185">Reference proteome</keyword>
<organism evidence="3 4">
    <name type="scientific">Micromonospora pisi</name>
    <dbReference type="NCBI Taxonomy" id="589240"/>
    <lineage>
        <taxon>Bacteria</taxon>
        <taxon>Bacillati</taxon>
        <taxon>Actinomycetota</taxon>
        <taxon>Actinomycetes</taxon>
        <taxon>Micromonosporales</taxon>
        <taxon>Micromonosporaceae</taxon>
        <taxon>Micromonospora</taxon>
    </lineage>
</organism>
<gene>
    <name evidence="3" type="ORF">BDK92_3295</name>
</gene>
<evidence type="ECO:0000313" key="3">
    <source>
        <dbReference type="EMBL" id="RKR88961.1"/>
    </source>
</evidence>
<keyword evidence="2" id="KW-1133">Transmembrane helix</keyword>
<accession>A0A495JJG4</accession>
<name>A0A495JJG4_9ACTN</name>
<evidence type="ECO:0000313" key="4">
    <source>
        <dbReference type="Proteomes" id="UP000277671"/>
    </source>
</evidence>
<protein>
    <submittedName>
        <fullName evidence="3">Uncharacterized protein</fullName>
    </submittedName>
</protein>
<keyword evidence="2" id="KW-0472">Membrane</keyword>
<proteinExistence type="predicted"/>
<feature type="transmembrane region" description="Helical" evidence="2">
    <location>
        <begin position="71"/>
        <end position="96"/>
    </location>
</feature>